<dbReference type="InterPro" id="IPR007346">
    <property type="entry name" value="Endonuclease-I"/>
</dbReference>
<protein>
    <submittedName>
        <fullName evidence="2">Uncharacterized protein</fullName>
    </submittedName>
</protein>
<accession>A0A8J5SQ45</accession>
<proteinExistence type="predicted"/>
<name>A0A8J5SQ45_ZIZPA</name>
<keyword evidence="1" id="KW-0378">Hydrolase</keyword>
<evidence type="ECO:0000313" key="3">
    <source>
        <dbReference type="Proteomes" id="UP000729402"/>
    </source>
</evidence>
<sequence>MLPFPIIHHASFLPSLALRAHPAPCFFRASKSPIPRPSRPFSLPRRLAGSLRPWLDRCPHALMVAAISLALALSSPLPLFPAHAAASVAARPKPKAPYPCEDVGRYYEGADVLAGNGLMAKLRAVVSPHAALRYKDVWDALKILDAADAEHPEASSDMYDAAMRGSSLWEDFYGSIEIYSQRAVPKILAGKPDGWNREHLWPRSYGLTYGPSLTDLHNIRAADVNVNSSRGNKYYGQCAATSTRCVRPANLEAAPDTETDSERWAPPLKVRGDIARSLMYMAVTYGSDQKDGAPHLELSDTPSIRK</sequence>
<dbReference type="PANTHER" id="PTHR33607">
    <property type="entry name" value="ENDONUCLEASE-1"/>
    <property type="match status" value="1"/>
</dbReference>
<reference evidence="2" key="1">
    <citation type="journal article" date="2021" name="bioRxiv">
        <title>Whole Genome Assembly and Annotation of Northern Wild Rice, Zizania palustris L., Supports a Whole Genome Duplication in the Zizania Genus.</title>
        <authorList>
            <person name="Haas M."/>
            <person name="Kono T."/>
            <person name="Macchietto M."/>
            <person name="Millas R."/>
            <person name="McGilp L."/>
            <person name="Shao M."/>
            <person name="Duquette J."/>
            <person name="Hirsch C.N."/>
            <person name="Kimball J."/>
        </authorList>
    </citation>
    <scope>NUCLEOTIDE SEQUENCE</scope>
    <source>
        <tissue evidence="2">Fresh leaf tissue</tissue>
    </source>
</reference>
<dbReference type="GO" id="GO:0004518">
    <property type="term" value="F:nuclease activity"/>
    <property type="evidence" value="ECO:0007669"/>
    <property type="project" value="InterPro"/>
</dbReference>
<reference evidence="2" key="2">
    <citation type="submission" date="2021-02" db="EMBL/GenBank/DDBJ databases">
        <authorList>
            <person name="Kimball J.A."/>
            <person name="Haas M.W."/>
            <person name="Macchietto M."/>
            <person name="Kono T."/>
            <person name="Duquette J."/>
            <person name="Shao M."/>
        </authorList>
    </citation>
    <scope>NUCLEOTIDE SEQUENCE</scope>
    <source>
        <tissue evidence="2">Fresh leaf tissue</tissue>
    </source>
</reference>
<keyword evidence="3" id="KW-1185">Reference proteome</keyword>
<dbReference type="EMBL" id="JAAALK010000283">
    <property type="protein sequence ID" value="KAG8070634.1"/>
    <property type="molecule type" value="Genomic_DNA"/>
</dbReference>
<evidence type="ECO:0000313" key="2">
    <source>
        <dbReference type="EMBL" id="KAG8070634.1"/>
    </source>
</evidence>
<dbReference type="OrthoDB" id="2015847at2759"/>
<dbReference type="AlphaFoldDB" id="A0A8J5SQ45"/>
<organism evidence="2 3">
    <name type="scientific">Zizania palustris</name>
    <name type="common">Northern wild rice</name>
    <dbReference type="NCBI Taxonomy" id="103762"/>
    <lineage>
        <taxon>Eukaryota</taxon>
        <taxon>Viridiplantae</taxon>
        <taxon>Streptophyta</taxon>
        <taxon>Embryophyta</taxon>
        <taxon>Tracheophyta</taxon>
        <taxon>Spermatophyta</taxon>
        <taxon>Magnoliopsida</taxon>
        <taxon>Liliopsida</taxon>
        <taxon>Poales</taxon>
        <taxon>Poaceae</taxon>
        <taxon>BOP clade</taxon>
        <taxon>Oryzoideae</taxon>
        <taxon>Oryzeae</taxon>
        <taxon>Zizaniinae</taxon>
        <taxon>Zizania</taxon>
    </lineage>
</organism>
<evidence type="ECO:0000256" key="1">
    <source>
        <dbReference type="ARBA" id="ARBA00022801"/>
    </source>
</evidence>
<dbReference type="Pfam" id="PF04231">
    <property type="entry name" value="Endonuclease_1"/>
    <property type="match status" value="1"/>
</dbReference>
<gene>
    <name evidence="2" type="ORF">GUJ93_ZPchr0006g44676</name>
</gene>
<dbReference type="GO" id="GO:0016787">
    <property type="term" value="F:hydrolase activity"/>
    <property type="evidence" value="ECO:0007669"/>
    <property type="project" value="UniProtKB-KW"/>
</dbReference>
<dbReference type="Proteomes" id="UP000729402">
    <property type="component" value="Unassembled WGS sequence"/>
</dbReference>
<comment type="caution">
    <text evidence="2">The sequence shown here is derived from an EMBL/GenBank/DDBJ whole genome shotgun (WGS) entry which is preliminary data.</text>
</comment>
<dbReference type="PANTHER" id="PTHR33607:SF2">
    <property type="entry name" value="ENDONUCLEASE-1"/>
    <property type="match status" value="1"/>
</dbReference>